<dbReference type="VEuPathDB" id="TriTrypDB:TvY486_0201920"/>
<evidence type="ECO:0000313" key="2">
    <source>
        <dbReference type="EMBL" id="CCC46778.1"/>
    </source>
</evidence>
<protein>
    <submittedName>
        <fullName evidence="2">Uncharacterized protein</fullName>
    </submittedName>
</protein>
<feature type="region of interest" description="Disordered" evidence="1">
    <location>
        <begin position="1"/>
        <end position="29"/>
    </location>
</feature>
<dbReference type="AlphaFoldDB" id="G0TS54"/>
<sequence>MPHTADTHKFLPAKGSSVPGTLPRAPPPLRGSRLDEYTCSFVPSGLSCSFVPSGLSCSSLASASTVLSCCSMNPWRAFSFASFADATAAAHLSSCSCVKAMKRDTLPLRGGVFFTSRSAAVLLRISASAALSPFSHAPLPRNGNKMCGLQAVLLQGSLMSGQREVTEWGSQNARWASLLNAGYQHENKQFRSTRTHKRQLVKGERHLQQVQV</sequence>
<accession>G0TS54</accession>
<reference evidence="2" key="1">
    <citation type="journal article" date="2012" name="Proc. Natl. Acad. Sci. U.S.A.">
        <title>Antigenic diversity is generated by distinct evolutionary mechanisms in African trypanosome species.</title>
        <authorList>
            <person name="Jackson A.P."/>
            <person name="Berry A."/>
            <person name="Aslett M."/>
            <person name="Allison H.C."/>
            <person name="Burton P."/>
            <person name="Vavrova-Anderson J."/>
            <person name="Brown R."/>
            <person name="Browne H."/>
            <person name="Corton N."/>
            <person name="Hauser H."/>
            <person name="Gamble J."/>
            <person name="Gilderthorp R."/>
            <person name="Marcello L."/>
            <person name="McQuillan J."/>
            <person name="Otto T.D."/>
            <person name="Quail M.A."/>
            <person name="Sanders M.J."/>
            <person name="van Tonder A."/>
            <person name="Ginger M.L."/>
            <person name="Field M.C."/>
            <person name="Barry J.D."/>
            <person name="Hertz-Fowler C."/>
            <person name="Berriman M."/>
        </authorList>
    </citation>
    <scope>NUCLEOTIDE SEQUENCE</scope>
    <source>
        <strain evidence="2">Y486</strain>
    </source>
</reference>
<evidence type="ECO:0000256" key="1">
    <source>
        <dbReference type="SAM" id="MobiDB-lite"/>
    </source>
</evidence>
<organism evidence="2">
    <name type="scientific">Trypanosoma vivax (strain Y486)</name>
    <dbReference type="NCBI Taxonomy" id="1055687"/>
    <lineage>
        <taxon>Eukaryota</taxon>
        <taxon>Discoba</taxon>
        <taxon>Euglenozoa</taxon>
        <taxon>Kinetoplastea</taxon>
        <taxon>Metakinetoplastina</taxon>
        <taxon>Trypanosomatida</taxon>
        <taxon>Trypanosomatidae</taxon>
        <taxon>Trypanosoma</taxon>
        <taxon>Duttonella</taxon>
    </lineage>
</organism>
<gene>
    <name evidence="2" type="ORF">TVY486_0201920</name>
</gene>
<name>G0TS54_TRYVY</name>
<proteinExistence type="predicted"/>
<dbReference type="EMBL" id="HE573018">
    <property type="protein sequence ID" value="CCC46778.1"/>
    <property type="molecule type" value="Genomic_DNA"/>
</dbReference>